<dbReference type="InterPro" id="IPR013563">
    <property type="entry name" value="Oligopep_ABC_C"/>
</dbReference>
<evidence type="ECO:0000256" key="3">
    <source>
        <dbReference type="ARBA" id="ARBA00022448"/>
    </source>
</evidence>
<organism evidence="9">
    <name type="scientific">Caldilinea aerophila</name>
    <dbReference type="NCBI Taxonomy" id="133453"/>
    <lineage>
        <taxon>Bacteria</taxon>
        <taxon>Bacillati</taxon>
        <taxon>Chloroflexota</taxon>
        <taxon>Caldilineae</taxon>
        <taxon>Caldilineales</taxon>
        <taxon>Caldilineaceae</taxon>
        <taxon>Caldilinea</taxon>
    </lineage>
</organism>
<dbReference type="PROSITE" id="PS50893">
    <property type="entry name" value="ABC_TRANSPORTER_2"/>
    <property type="match status" value="1"/>
</dbReference>
<dbReference type="GO" id="GO:0005524">
    <property type="term" value="F:ATP binding"/>
    <property type="evidence" value="ECO:0007669"/>
    <property type="project" value="UniProtKB-KW"/>
</dbReference>
<dbReference type="InterPro" id="IPR027417">
    <property type="entry name" value="P-loop_NTPase"/>
</dbReference>
<dbReference type="NCBIfam" id="TIGR01727">
    <property type="entry name" value="oligo_HPY"/>
    <property type="match status" value="1"/>
</dbReference>
<dbReference type="GO" id="GO:0015833">
    <property type="term" value="P:peptide transport"/>
    <property type="evidence" value="ECO:0007669"/>
    <property type="project" value="InterPro"/>
</dbReference>
<evidence type="ECO:0000256" key="1">
    <source>
        <dbReference type="ARBA" id="ARBA00004202"/>
    </source>
</evidence>
<evidence type="ECO:0000256" key="5">
    <source>
        <dbReference type="ARBA" id="ARBA00022741"/>
    </source>
</evidence>
<dbReference type="InterPro" id="IPR050388">
    <property type="entry name" value="ABC_Ni/Peptide_Import"/>
</dbReference>
<dbReference type="GO" id="GO:0005886">
    <property type="term" value="C:plasma membrane"/>
    <property type="evidence" value="ECO:0007669"/>
    <property type="project" value="UniProtKB-SubCell"/>
</dbReference>
<dbReference type="EMBL" id="DSMG01000084">
    <property type="protein sequence ID" value="HDX31490.1"/>
    <property type="molecule type" value="Genomic_DNA"/>
</dbReference>
<comment type="subcellular location">
    <subcellularLocation>
        <location evidence="1">Cell membrane</location>
        <topology evidence="1">Peripheral membrane protein</topology>
    </subcellularLocation>
</comment>
<dbReference type="FunFam" id="3.40.50.300:FF:000016">
    <property type="entry name" value="Oligopeptide ABC transporter ATP-binding component"/>
    <property type="match status" value="1"/>
</dbReference>
<dbReference type="SUPFAM" id="SSF52540">
    <property type="entry name" value="P-loop containing nucleoside triphosphate hydrolases"/>
    <property type="match status" value="1"/>
</dbReference>
<dbReference type="GO" id="GO:0016887">
    <property type="term" value="F:ATP hydrolysis activity"/>
    <property type="evidence" value="ECO:0007669"/>
    <property type="project" value="InterPro"/>
</dbReference>
<reference evidence="9" key="1">
    <citation type="journal article" date="2020" name="mSystems">
        <title>Genome- and Community-Level Interaction Insights into Carbon Utilization and Element Cycling Functions of Hydrothermarchaeota in Hydrothermal Sediment.</title>
        <authorList>
            <person name="Zhou Z."/>
            <person name="Liu Y."/>
            <person name="Xu W."/>
            <person name="Pan J."/>
            <person name="Luo Z.H."/>
            <person name="Li M."/>
        </authorList>
    </citation>
    <scope>NUCLEOTIDE SEQUENCE [LARGE SCALE GENOMIC DNA]</scope>
    <source>
        <strain evidence="9">SpSt-289</strain>
    </source>
</reference>
<dbReference type="PANTHER" id="PTHR43297:SF2">
    <property type="entry name" value="DIPEPTIDE TRANSPORT ATP-BINDING PROTEIN DPPD"/>
    <property type="match status" value="1"/>
</dbReference>
<proteinExistence type="inferred from homology"/>
<dbReference type="CDD" id="cd03257">
    <property type="entry name" value="ABC_NikE_OppD_transporters"/>
    <property type="match status" value="1"/>
</dbReference>
<dbReference type="InterPro" id="IPR003439">
    <property type="entry name" value="ABC_transporter-like_ATP-bd"/>
</dbReference>
<keyword evidence="7" id="KW-0472">Membrane</keyword>
<protein>
    <submittedName>
        <fullName evidence="9">ABC transporter ATP-binding protein</fullName>
    </submittedName>
</protein>
<dbReference type="Pfam" id="PF00005">
    <property type="entry name" value="ABC_tran"/>
    <property type="match status" value="1"/>
</dbReference>
<dbReference type="Gene3D" id="3.40.50.300">
    <property type="entry name" value="P-loop containing nucleotide triphosphate hydrolases"/>
    <property type="match status" value="1"/>
</dbReference>
<evidence type="ECO:0000259" key="8">
    <source>
        <dbReference type="PROSITE" id="PS50893"/>
    </source>
</evidence>
<accession>A0A7C1JXZ9</accession>
<dbReference type="PROSITE" id="PS00211">
    <property type="entry name" value="ABC_TRANSPORTER_1"/>
    <property type="match status" value="1"/>
</dbReference>
<evidence type="ECO:0000256" key="4">
    <source>
        <dbReference type="ARBA" id="ARBA00022475"/>
    </source>
</evidence>
<keyword evidence="4" id="KW-1003">Cell membrane</keyword>
<comment type="similarity">
    <text evidence="2">Belongs to the ABC transporter superfamily.</text>
</comment>
<dbReference type="PANTHER" id="PTHR43297">
    <property type="entry name" value="OLIGOPEPTIDE TRANSPORT ATP-BINDING PROTEIN APPD"/>
    <property type="match status" value="1"/>
</dbReference>
<name>A0A7C1JXZ9_9CHLR</name>
<keyword evidence="6 9" id="KW-0067">ATP-binding</keyword>
<evidence type="ECO:0000313" key="9">
    <source>
        <dbReference type="EMBL" id="HDX31490.1"/>
    </source>
</evidence>
<evidence type="ECO:0000256" key="2">
    <source>
        <dbReference type="ARBA" id="ARBA00005417"/>
    </source>
</evidence>
<dbReference type="InterPro" id="IPR003593">
    <property type="entry name" value="AAA+_ATPase"/>
</dbReference>
<dbReference type="InterPro" id="IPR017871">
    <property type="entry name" value="ABC_transporter-like_CS"/>
</dbReference>
<evidence type="ECO:0000256" key="6">
    <source>
        <dbReference type="ARBA" id="ARBA00022840"/>
    </source>
</evidence>
<keyword evidence="3" id="KW-0813">Transport</keyword>
<evidence type="ECO:0000256" key="7">
    <source>
        <dbReference type="ARBA" id="ARBA00023136"/>
    </source>
</evidence>
<gene>
    <name evidence="9" type="ORF">ENQ20_08340</name>
</gene>
<feature type="domain" description="ABC transporter" evidence="8">
    <location>
        <begin position="17"/>
        <end position="267"/>
    </location>
</feature>
<sequence>MANFNQNSNRAEPKPLLQVKGLKTYFYTEDGVVQAINGVDFSIMPGEVMGLVGESGSGKSVTSLSIMRLLPASGKIVAGEIWFGGEDLTKLSEKRMLEIRGNEISMIFQQPTSCLNPVFRIGDQIAEAILAHSQVTKEEAMRQAIEMLRIVGIPDPEKRARAYPHEISGGQAQRVMIAMALATKPKLLIADEPTTALDVTIQAQILDLMRELRRETGTSILLITHDMGIIAEMCDKVAVMYAGQIVEYTDVYSLFDEPLHPYAEGLLAAIPVLGVVQEHLAVIPGSVPNLIDLPPGCKFASRCPYAKEICTQQEPRLVEAKPGHWARCFMRDPETAAQWAGVGKASWNFDASATSVERIPTAMTTA</sequence>
<dbReference type="AlphaFoldDB" id="A0A7C1JXZ9"/>
<keyword evidence="5" id="KW-0547">Nucleotide-binding</keyword>
<comment type="caution">
    <text evidence="9">The sequence shown here is derived from an EMBL/GenBank/DDBJ whole genome shotgun (WGS) entry which is preliminary data.</text>
</comment>
<dbReference type="Pfam" id="PF08352">
    <property type="entry name" value="oligo_HPY"/>
    <property type="match status" value="1"/>
</dbReference>
<dbReference type="SMART" id="SM00382">
    <property type="entry name" value="AAA"/>
    <property type="match status" value="1"/>
</dbReference>